<dbReference type="GO" id="GO:0005829">
    <property type="term" value="C:cytosol"/>
    <property type="evidence" value="ECO:0007669"/>
    <property type="project" value="TreeGrafter"/>
</dbReference>
<dbReference type="Pfam" id="PF01968">
    <property type="entry name" value="Hydantoinase_A"/>
    <property type="match status" value="1"/>
</dbReference>
<dbReference type="Pfam" id="PF05378">
    <property type="entry name" value="Hydant_A_N"/>
    <property type="match status" value="1"/>
</dbReference>
<organism evidence="3">
    <name type="scientific">uncultured Sporomusa sp</name>
    <dbReference type="NCBI Taxonomy" id="307249"/>
    <lineage>
        <taxon>Bacteria</taxon>
        <taxon>Bacillati</taxon>
        <taxon>Bacillota</taxon>
        <taxon>Negativicutes</taxon>
        <taxon>Selenomonadales</taxon>
        <taxon>Sporomusaceae</taxon>
        <taxon>Sporomusa</taxon>
        <taxon>environmental samples</taxon>
    </lineage>
</organism>
<dbReference type="InterPro" id="IPR045079">
    <property type="entry name" value="Oxoprolinase-like"/>
</dbReference>
<accession>A0A212M074</accession>
<dbReference type="PANTHER" id="PTHR11365">
    <property type="entry name" value="5-OXOPROLINASE RELATED"/>
    <property type="match status" value="1"/>
</dbReference>
<feature type="domain" description="Hydantoinase/oxoprolinase N-terminal" evidence="2">
    <location>
        <begin position="5"/>
        <end position="156"/>
    </location>
</feature>
<dbReference type="InterPro" id="IPR002821">
    <property type="entry name" value="Hydantoinase_A"/>
</dbReference>
<dbReference type="InterPro" id="IPR043129">
    <property type="entry name" value="ATPase_NBD"/>
</dbReference>
<name>A0A212M074_9FIRM</name>
<dbReference type="SUPFAM" id="SSF53067">
    <property type="entry name" value="Actin-like ATPase domain"/>
    <property type="match status" value="1"/>
</dbReference>
<reference evidence="3" key="1">
    <citation type="submission" date="2016-08" db="EMBL/GenBank/DDBJ databases">
        <authorList>
            <person name="Seilhamer J.J."/>
        </authorList>
    </citation>
    <scope>NUCLEOTIDE SEQUENCE</scope>
    <source>
        <strain evidence="3">86</strain>
    </source>
</reference>
<dbReference type="AlphaFoldDB" id="A0A212M074"/>
<feature type="domain" description="Hydantoinase A/oxoprolinase" evidence="1">
    <location>
        <begin position="178"/>
        <end position="319"/>
    </location>
</feature>
<protein>
    <submittedName>
        <fullName evidence="3">Hydantoin utilization protein A</fullName>
    </submittedName>
</protein>
<dbReference type="GO" id="GO:0017168">
    <property type="term" value="F:5-oxoprolinase (ATP-hydrolyzing) activity"/>
    <property type="evidence" value="ECO:0007669"/>
    <property type="project" value="TreeGrafter"/>
</dbReference>
<dbReference type="InterPro" id="IPR008040">
    <property type="entry name" value="Hydant_A_N"/>
</dbReference>
<sequence length="655" mass="70792">MRMVLGIDTGGTYTDGVIIESGSEKILRKAKARTTRDDLTIGIKECIDNLQFEQFDQISLVALSTTLATNAIVEGQGCEVGVIMIGGEPLDKLPVAHYTVIGGGHDPGGLPYEPLDEERLLQALAGFAGKVAAIAISGFCSVRNPEHELRAKEIVKMQLKVPVVCAHELTTTLGFYQRTVTAALNARLLPVITEWLDVIEQALTGRGIKAPLMIVRSDGSLMTAAAAREKPVETILTGPAASTVGACTLSGQNDAVILDMGGTTTDIALITNGSPKLNPEGAVVGGWHTRVKAAEIYTYGLGGDSYIQVKSKKLVIGPERVLPLCYAACRYPHLIEELSSAKLTAEIFAPYQKTDCLMLVKNSNDQAGWPLSPEEQELISVIQDQPHSIYYIARRLESAPSYVNRTATSLIKRSLVTRIALTPTDILHVLQAYTLWSCTAAELGVSLLADQLSVHPEEFIARAVDQITGDLAVAILQSLIKMQGHSFNIKENRHNIFVQRVLDTRANDYFTCNIRISAPVVAIGAPVQAWLPQVGARLNMELHIPEHAEVANAFGAAAAKLLERVEVVIKPVPYGNGFSVHLPWEYKTFATLETAVAYATHSARERVCSHLLAAGSDNPEIRIERKDIVAACNQGDELFVETILRVIGAGEPTSA</sequence>
<gene>
    <name evidence="3" type="primary">hyuA</name>
    <name evidence="3" type="ORF">KL86SPO_60080</name>
</gene>
<proteinExistence type="predicted"/>
<evidence type="ECO:0000313" key="3">
    <source>
        <dbReference type="EMBL" id="SCM83117.1"/>
    </source>
</evidence>
<evidence type="ECO:0000259" key="1">
    <source>
        <dbReference type="Pfam" id="PF01968"/>
    </source>
</evidence>
<dbReference type="GO" id="GO:0006749">
    <property type="term" value="P:glutathione metabolic process"/>
    <property type="evidence" value="ECO:0007669"/>
    <property type="project" value="TreeGrafter"/>
</dbReference>
<dbReference type="EMBL" id="FMJE01000006">
    <property type="protein sequence ID" value="SCM83117.1"/>
    <property type="molecule type" value="Genomic_DNA"/>
</dbReference>
<dbReference type="PANTHER" id="PTHR11365:SF2">
    <property type="entry name" value="5-OXOPROLINASE"/>
    <property type="match status" value="1"/>
</dbReference>
<evidence type="ECO:0000259" key="2">
    <source>
        <dbReference type="Pfam" id="PF05378"/>
    </source>
</evidence>
<dbReference type="RefSeq" id="WP_288185629.1">
    <property type="nucleotide sequence ID" value="NZ_LT608335.1"/>
</dbReference>